<keyword evidence="11" id="KW-1185">Reference proteome</keyword>
<keyword evidence="5" id="KW-0547">Nucleotide-binding</keyword>
<sequence length="280" mass="30982">MKTKKEIDGKKISFSYLTGPKADLVLREIDFYANRGELVAVLGRNGCGKSTLARHFNALLPLQQGELTVGGIDVRNQEEIWRLRRLCGMVFQNPDNQFVSSVLEEDIAFGLENYETPEEQIPEKTEAALRLVGLDGMGKRAPHTLSGGQKQRAALAGVLALDPSVLIFDEATAMLDPDGRREVLAVIRRLHREAGKTIIMITHYAEEAVEADRIVLMEKGRIAASGTPREVLADQKLLSGLGLAPPFPVKMYYDLLSAGIQLERCPLTTEELVEELCRLN</sequence>
<dbReference type="PROSITE" id="PS00211">
    <property type="entry name" value="ABC_TRANSPORTER_1"/>
    <property type="match status" value="1"/>
</dbReference>
<dbReference type="PANTHER" id="PTHR43553:SF24">
    <property type="entry name" value="ENERGY-COUPLING FACTOR TRANSPORTER ATP-BINDING PROTEIN ECFA1"/>
    <property type="match status" value="1"/>
</dbReference>
<dbReference type="EMBL" id="SGXF01000001">
    <property type="protein sequence ID" value="RZT03006.1"/>
    <property type="molecule type" value="Genomic_DNA"/>
</dbReference>
<dbReference type="PANTHER" id="PTHR43553">
    <property type="entry name" value="HEAVY METAL TRANSPORTER"/>
    <property type="match status" value="1"/>
</dbReference>
<dbReference type="NCBIfam" id="TIGR04520">
    <property type="entry name" value="ECF_ATPase_1"/>
    <property type="match status" value="1"/>
</dbReference>
<keyword evidence="7" id="KW-1278">Translocase</keyword>
<protein>
    <submittedName>
        <fullName evidence="10">Energy-coupling factor transport system ATP-binding protein</fullName>
    </submittedName>
</protein>
<organism evidence="10 11">
    <name type="scientific">Cuneatibacter caecimuris</name>
    <dbReference type="NCBI Taxonomy" id="1796618"/>
    <lineage>
        <taxon>Bacteria</taxon>
        <taxon>Bacillati</taxon>
        <taxon>Bacillota</taxon>
        <taxon>Clostridia</taxon>
        <taxon>Lachnospirales</taxon>
        <taxon>Lachnospiraceae</taxon>
        <taxon>Cuneatibacter</taxon>
    </lineage>
</organism>
<dbReference type="SMART" id="SM00382">
    <property type="entry name" value="AAA"/>
    <property type="match status" value="1"/>
</dbReference>
<comment type="similarity">
    <text evidence="2">Belongs to the ABC transporter superfamily.</text>
</comment>
<dbReference type="InterPro" id="IPR015856">
    <property type="entry name" value="ABC_transpr_CbiO/EcfA_su"/>
</dbReference>
<dbReference type="PROSITE" id="PS50893">
    <property type="entry name" value="ABC_TRANSPORTER_2"/>
    <property type="match status" value="1"/>
</dbReference>
<dbReference type="InterPro" id="IPR003439">
    <property type="entry name" value="ABC_transporter-like_ATP-bd"/>
</dbReference>
<dbReference type="GO" id="GO:0043190">
    <property type="term" value="C:ATP-binding cassette (ABC) transporter complex"/>
    <property type="evidence" value="ECO:0007669"/>
    <property type="project" value="TreeGrafter"/>
</dbReference>
<evidence type="ECO:0000256" key="8">
    <source>
        <dbReference type="ARBA" id="ARBA00023136"/>
    </source>
</evidence>
<dbReference type="InterPro" id="IPR017871">
    <property type="entry name" value="ABC_transporter-like_CS"/>
</dbReference>
<dbReference type="RefSeq" id="WP_165388823.1">
    <property type="nucleotide sequence ID" value="NZ_SGXF01000001.1"/>
</dbReference>
<evidence type="ECO:0000256" key="7">
    <source>
        <dbReference type="ARBA" id="ARBA00022967"/>
    </source>
</evidence>
<dbReference type="GO" id="GO:0016887">
    <property type="term" value="F:ATP hydrolysis activity"/>
    <property type="evidence" value="ECO:0007669"/>
    <property type="project" value="InterPro"/>
</dbReference>
<dbReference type="Gene3D" id="3.40.50.300">
    <property type="entry name" value="P-loop containing nucleotide triphosphate hydrolases"/>
    <property type="match status" value="1"/>
</dbReference>
<evidence type="ECO:0000313" key="11">
    <source>
        <dbReference type="Proteomes" id="UP000292927"/>
    </source>
</evidence>
<dbReference type="Pfam" id="PF00005">
    <property type="entry name" value="ABC_tran"/>
    <property type="match status" value="1"/>
</dbReference>
<accession>A0A4Q7PRN3</accession>
<evidence type="ECO:0000256" key="2">
    <source>
        <dbReference type="ARBA" id="ARBA00005417"/>
    </source>
</evidence>
<dbReference type="Proteomes" id="UP000292927">
    <property type="component" value="Unassembled WGS sequence"/>
</dbReference>
<keyword evidence="3" id="KW-0813">Transport</keyword>
<dbReference type="InterPro" id="IPR003593">
    <property type="entry name" value="AAA+_ATPase"/>
</dbReference>
<name>A0A4Q7PRN3_9FIRM</name>
<evidence type="ECO:0000313" key="10">
    <source>
        <dbReference type="EMBL" id="RZT03006.1"/>
    </source>
</evidence>
<evidence type="ECO:0000256" key="6">
    <source>
        <dbReference type="ARBA" id="ARBA00022840"/>
    </source>
</evidence>
<proteinExistence type="inferred from homology"/>
<dbReference type="AlphaFoldDB" id="A0A4Q7PRN3"/>
<evidence type="ECO:0000259" key="9">
    <source>
        <dbReference type="PROSITE" id="PS50893"/>
    </source>
</evidence>
<dbReference type="GO" id="GO:0005524">
    <property type="term" value="F:ATP binding"/>
    <property type="evidence" value="ECO:0007669"/>
    <property type="project" value="UniProtKB-KW"/>
</dbReference>
<feature type="domain" description="ABC transporter" evidence="9">
    <location>
        <begin position="7"/>
        <end position="244"/>
    </location>
</feature>
<dbReference type="InterPro" id="IPR030947">
    <property type="entry name" value="EcfA_1"/>
</dbReference>
<reference evidence="10 11" key="1">
    <citation type="submission" date="2019-02" db="EMBL/GenBank/DDBJ databases">
        <title>Genomic Encyclopedia of Type Strains, Phase IV (KMG-IV): sequencing the most valuable type-strain genomes for metagenomic binning, comparative biology and taxonomic classification.</title>
        <authorList>
            <person name="Goeker M."/>
        </authorList>
    </citation>
    <scope>NUCLEOTIDE SEQUENCE [LARGE SCALE GENOMIC DNA]</scope>
    <source>
        <strain evidence="10 11">DSM 29486</strain>
    </source>
</reference>
<evidence type="ECO:0000256" key="1">
    <source>
        <dbReference type="ARBA" id="ARBA00004202"/>
    </source>
</evidence>
<evidence type="ECO:0000256" key="3">
    <source>
        <dbReference type="ARBA" id="ARBA00022448"/>
    </source>
</evidence>
<dbReference type="InterPro" id="IPR050095">
    <property type="entry name" value="ECF_ABC_transporter_ATP-bd"/>
</dbReference>
<keyword evidence="8" id="KW-0472">Membrane</keyword>
<dbReference type="InterPro" id="IPR027417">
    <property type="entry name" value="P-loop_NTPase"/>
</dbReference>
<dbReference type="FunFam" id="3.40.50.300:FF:000224">
    <property type="entry name" value="Energy-coupling factor transporter ATP-binding protein EcfA"/>
    <property type="match status" value="1"/>
</dbReference>
<evidence type="ECO:0000256" key="4">
    <source>
        <dbReference type="ARBA" id="ARBA00022475"/>
    </source>
</evidence>
<dbReference type="GO" id="GO:0042626">
    <property type="term" value="F:ATPase-coupled transmembrane transporter activity"/>
    <property type="evidence" value="ECO:0007669"/>
    <property type="project" value="TreeGrafter"/>
</dbReference>
<evidence type="ECO:0000256" key="5">
    <source>
        <dbReference type="ARBA" id="ARBA00022741"/>
    </source>
</evidence>
<dbReference type="CDD" id="cd03225">
    <property type="entry name" value="ABC_cobalt_CbiO_domain1"/>
    <property type="match status" value="1"/>
</dbReference>
<keyword evidence="4" id="KW-1003">Cell membrane</keyword>
<comment type="subcellular location">
    <subcellularLocation>
        <location evidence="1">Cell membrane</location>
        <topology evidence="1">Peripheral membrane protein</topology>
    </subcellularLocation>
</comment>
<gene>
    <name evidence="10" type="ORF">EV209_1139</name>
</gene>
<dbReference type="SUPFAM" id="SSF52540">
    <property type="entry name" value="P-loop containing nucleoside triphosphate hydrolases"/>
    <property type="match status" value="1"/>
</dbReference>
<comment type="caution">
    <text evidence="10">The sequence shown here is derived from an EMBL/GenBank/DDBJ whole genome shotgun (WGS) entry which is preliminary data.</text>
</comment>
<keyword evidence="6 10" id="KW-0067">ATP-binding</keyword>